<dbReference type="PANTHER" id="PTHR43335">
    <property type="entry name" value="ABC TRANSPORTER, ATP-BINDING PROTEIN"/>
    <property type="match status" value="1"/>
</dbReference>
<evidence type="ECO:0000256" key="1">
    <source>
        <dbReference type="ARBA" id="ARBA00005417"/>
    </source>
</evidence>
<protein>
    <submittedName>
        <fullName evidence="6">ABC-2 type transport system ATP-binding protein</fullName>
    </submittedName>
</protein>
<dbReference type="SMART" id="SM00382">
    <property type="entry name" value="AAA"/>
    <property type="match status" value="1"/>
</dbReference>
<dbReference type="AlphaFoldDB" id="A0A1T4Q819"/>
<keyword evidence="2" id="KW-0813">Transport</keyword>
<evidence type="ECO:0000256" key="2">
    <source>
        <dbReference type="ARBA" id="ARBA00022448"/>
    </source>
</evidence>
<keyword evidence="3" id="KW-0547">Nucleotide-binding</keyword>
<sequence length="307" mass="34233">MQEVILKTKGLTKKYGKVTALNSADISVNKGDICGLIGRNGAGKTTLMKLVSGLTDATSGEFEIFGKSGRDAEKERDRIGCLIENPAFFGNMTAKQNLMYYCKQKGIVDYSQINEILKMVQLEEAQNRKFKGFSLGMKQRLGIAFAILDNPDLVILDEPINGLDPIGITQIRDTFLKLNKERGLTLMISSHILSELYATANKFLFVNNGKVVKSLTKEELDAECTKCIVVKVDNNKKALNILEHNLATSKYKVIDKNEIRIYEMLDRIPVINRELVMNGVEVSGIYESGVSLEDYFVSLVGEDEKND</sequence>
<dbReference type="PROSITE" id="PS50893">
    <property type="entry name" value="ABC_TRANSPORTER_2"/>
    <property type="match status" value="1"/>
</dbReference>
<dbReference type="RefSeq" id="WP_078788090.1">
    <property type="nucleotide sequence ID" value="NZ_CACZYW010000006.1"/>
</dbReference>
<organism evidence="6 7">
    <name type="scientific">Eubacterium ruminantium</name>
    <dbReference type="NCBI Taxonomy" id="42322"/>
    <lineage>
        <taxon>Bacteria</taxon>
        <taxon>Bacillati</taxon>
        <taxon>Bacillota</taxon>
        <taxon>Clostridia</taxon>
        <taxon>Eubacteriales</taxon>
        <taxon>Eubacteriaceae</taxon>
        <taxon>Eubacterium</taxon>
    </lineage>
</organism>
<evidence type="ECO:0000313" key="6">
    <source>
        <dbReference type="EMBL" id="SJZ99912.1"/>
    </source>
</evidence>
<proteinExistence type="inferred from homology"/>
<accession>A0A1T4Q819</accession>
<dbReference type="EMBL" id="FUXA01000017">
    <property type="protein sequence ID" value="SJZ99912.1"/>
    <property type="molecule type" value="Genomic_DNA"/>
</dbReference>
<feature type="domain" description="ABC transporter" evidence="5">
    <location>
        <begin position="6"/>
        <end position="233"/>
    </location>
</feature>
<evidence type="ECO:0000256" key="3">
    <source>
        <dbReference type="ARBA" id="ARBA00022741"/>
    </source>
</evidence>
<dbReference type="Pfam" id="PF00005">
    <property type="entry name" value="ABC_tran"/>
    <property type="match status" value="1"/>
</dbReference>
<keyword evidence="4 6" id="KW-0067">ATP-binding</keyword>
<dbReference type="PANTHER" id="PTHR43335:SF8">
    <property type="entry name" value="ABC TRANSPORTER, ATP-BINDING PROTEIN"/>
    <property type="match status" value="1"/>
</dbReference>
<dbReference type="Gene3D" id="3.40.50.300">
    <property type="entry name" value="P-loop containing nucleotide triphosphate hydrolases"/>
    <property type="match status" value="1"/>
</dbReference>
<dbReference type="GO" id="GO:0005524">
    <property type="term" value="F:ATP binding"/>
    <property type="evidence" value="ECO:0007669"/>
    <property type="project" value="UniProtKB-KW"/>
</dbReference>
<dbReference type="InterPro" id="IPR003593">
    <property type="entry name" value="AAA+_ATPase"/>
</dbReference>
<gene>
    <name evidence="6" type="ORF">SAMN02745110_02299</name>
</gene>
<keyword evidence="7" id="KW-1185">Reference proteome</keyword>
<evidence type="ECO:0000313" key="7">
    <source>
        <dbReference type="Proteomes" id="UP000189857"/>
    </source>
</evidence>
<evidence type="ECO:0000256" key="4">
    <source>
        <dbReference type="ARBA" id="ARBA00022840"/>
    </source>
</evidence>
<name>A0A1T4Q819_9FIRM</name>
<dbReference type="SUPFAM" id="SSF52540">
    <property type="entry name" value="P-loop containing nucleoside triphosphate hydrolases"/>
    <property type="match status" value="1"/>
</dbReference>
<evidence type="ECO:0000259" key="5">
    <source>
        <dbReference type="PROSITE" id="PS50893"/>
    </source>
</evidence>
<dbReference type="GO" id="GO:0016887">
    <property type="term" value="F:ATP hydrolysis activity"/>
    <property type="evidence" value="ECO:0007669"/>
    <property type="project" value="InterPro"/>
</dbReference>
<dbReference type="InterPro" id="IPR027417">
    <property type="entry name" value="P-loop_NTPase"/>
</dbReference>
<dbReference type="InterPro" id="IPR003439">
    <property type="entry name" value="ABC_transporter-like_ATP-bd"/>
</dbReference>
<dbReference type="Proteomes" id="UP000189857">
    <property type="component" value="Unassembled WGS sequence"/>
</dbReference>
<reference evidence="6 7" key="1">
    <citation type="submission" date="2017-02" db="EMBL/GenBank/DDBJ databases">
        <authorList>
            <person name="Peterson S.W."/>
        </authorList>
    </citation>
    <scope>NUCLEOTIDE SEQUENCE [LARGE SCALE GENOMIC DNA]</scope>
    <source>
        <strain evidence="6 7">ATCC 17233</strain>
    </source>
</reference>
<comment type="similarity">
    <text evidence="1">Belongs to the ABC transporter superfamily.</text>
</comment>
<dbReference type="OrthoDB" id="9809205at2"/>